<proteinExistence type="inferred from homology"/>
<gene>
    <name evidence="12" type="ORF">HZH68_014180</name>
</gene>
<dbReference type="GO" id="GO:0005886">
    <property type="term" value="C:plasma membrane"/>
    <property type="evidence" value="ECO:0007669"/>
    <property type="project" value="UniProtKB-SubCell"/>
</dbReference>
<keyword evidence="6" id="KW-0564">Palmitate</keyword>
<feature type="region of interest" description="Disordered" evidence="11">
    <location>
        <begin position="422"/>
        <end position="445"/>
    </location>
</feature>
<evidence type="ECO:0000256" key="1">
    <source>
        <dbReference type="ARBA" id="ARBA00004236"/>
    </source>
</evidence>
<dbReference type="GO" id="GO:0010008">
    <property type="term" value="C:endosome membrane"/>
    <property type="evidence" value="ECO:0007669"/>
    <property type="project" value="TreeGrafter"/>
</dbReference>
<dbReference type="GO" id="GO:0008474">
    <property type="term" value="F:palmitoyl-(protein) hydrolase activity"/>
    <property type="evidence" value="ECO:0007669"/>
    <property type="project" value="UniProtKB-EC"/>
</dbReference>
<evidence type="ECO:0000256" key="3">
    <source>
        <dbReference type="ARBA" id="ARBA00022475"/>
    </source>
</evidence>
<dbReference type="PANTHER" id="PTHR12277:SF81">
    <property type="entry name" value="PROTEIN ABHD13"/>
    <property type="match status" value="1"/>
</dbReference>
<dbReference type="FunFam" id="3.40.50.1820:FF:000008">
    <property type="entry name" value="Alpha/beta hydrolase domain-containing protein 17B"/>
    <property type="match status" value="1"/>
</dbReference>
<feature type="compositionally biased region" description="Polar residues" evidence="11">
    <location>
        <begin position="574"/>
        <end position="593"/>
    </location>
</feature>
<protein>
    <recommendedName>
        <fullName evidence="2">palmitoyl-protein hydrolase</fullName>
        <ecNumber evidence="2">3.1.2.22</ecNumber>
    </recommendedName>
</protein>
<comment type="similarity">
    <text evidence="8">Belongs to the AB hydrolase superfamily. ABHD17 family.</text>
</comment>
<feature type="compositionally biased region" description="Basic and acidic residues" evidence="11">
    <location>
        <begin position="432"/>
        <end position="445"/>
    </location>
</feature>
<dbReference type="InterPro" id="IPR029058">
    <property type="entry name" value="AB_hydrolase_fold"/>
</dbReference>
<dbReference type="SUPFAM" id="SSF53474">
    <property type="entry name" value="alpha/beta-Hydrolases"/>
    <property type="match status" value="1"/>
</dbReference>
<dbReference type="Gene3D" id="3.40.50.1820">
    <property type="entry name" value="alpha/beta hydrolase"/>
    <property type="match status" value="1"/>
</dbReference>
<evidence type="ECO:0000256" key="8">
    <source>
        <dbReference type="ARBA" id="ARBA00038397"/>
    </source>
</evidence>
<keyword evidence="7" id="KW-0449">Lipoprotein</keyword>
<evidence type="ECO:0000256" key="11">
    <source>
        <dbReference type="SAM" id="MobiDB-lite"/>
    </source>
</evidence>
<organism evidence="12 13">
    <name type="scientific">Vespula germanica</name>
    <name type="common">German yellow jacket</name>
    <name type="synonym">Paravespula germanica</name>
    <dbReference type="NCBI Taxonomy" id="30212"/>
    <lineage>
        <taxon>Eukaryota</taxon>
        <taxon>Metazoa</taxon>
        <taxon>Ecdysozoa</taxon>
        <taxon>Arthropoda</taxon>
        <taxon>Hexapoda</taxon>
        <taxon>Insecta</taxon>
        <taxon>Pterygota</taxon>
        <taxon>Neoptera</taxon>
        <taxon>Endopterygota</taxon>
        <taxon>Hymenoptera</taxon>
        <taxon>Apocrita</taxon>
        <taxon>Aculeata</taxon>
        <taxon>Vespoidea</taxon>
        <taxon>Vespidae</taxon>
        <taxon>Vespinae</taxon>
        <taxon>Vespula</taxon>
    </lineage>
</organism>
<feature type="region of interest" description="Disordered" evidence="11">
    <location>
        <begin position="561"/>
        <end position="593"/>
    </location>
</feature>
<evidence type="ECO:0000256" key="10">
    <source>
        <dbReference type="ARBA" id="ARBA00047337"/>
    </source>
</evidence>
<dbReference type="EC" id="3.1.2.22" evidence="2"/>
<evidence type="ECO:0000313" key="12">
    <source>
        <dbReference type="EMBL" id="KAF7384568.1"/>
    </source>
</evidence>
<reference evidence="12" key="1">
    <citation type="journal article" date="2020" name="G3 (Bethesda)">
        <title>High-Quality Assemblies for Three Invasive Social Wasps from the &lt;i&gt;Vespula&lt;/i&gt; Genus.</title>
        <authorList>
            <person name="Harrop T.W.R."/>
            <person name="Guhlin J."/>
            <person name="McLaughlin G.M."/>
            <person name="Permina E."/>
            <person name="Stockwell P."/>
            <person name="Gilligan J."/>
            <person name="Le Lec M.F."/>
            <person name="Gruber M.A.M."/>
            <person name="Quinn O."/>
            <person name="Lovegrove M."/>
            <person name="Duncan E.J."/>
            <person name="Remnant E.J."/>
            <person name="Van Eeckhoven J."/>
            <person name="Graham B."/>
            <person name="Knapp R.A."/>
            <person name="Langford K.W."/>
            <person name="Kronenberg Z."/>
            <person name="Press M.O."/>
            <person name="Eacker S.M."/>
            <person name="Wilson-Rankin E.E."/>
            <person name="Purcell J."/>
            <person name="Lester P.J."/>
            <person name="Dearden P.K."/>
        </authorList>
    </citation>
    <scope>NUCLEOTIDE SEQUENCE</scope>
    <source>
        <strain evidence="12">Linc-1</strain>
    </source>
</reference>
<dbReference type="PANTHER" id="PTHR12277">
    <property type="entry name" value="ALPHA/BETA HYDROLASE DOMAIN-CONTAINING PROTEIN"/>
    <property type="match status" value="1"/>
</dbReference>
<accession>A0A834J9S3</accession>
<evidence type="ECO:0000256" key="5">
    <source>
        <dbReference type="ARBA" id="ARBA00023136"/>
    </source>
</evidence>
<evidence type="ECO:0000256" key="7">
    <source>
        <dbReference type="ARBA" id="ARBA00023288"/>
    </source>
</evidence>
<sequence>MNNFNFSELCCLFCCPPCPSRIAAKLAFLPPEPTYTFIEDEGSSKFTISLSERAEWQYNERELESVEGFYARTSRGNRIACVFVRCSATARFTLLFSHGNAVDLGQMSSVYLGLGSRINCNIFSYDYSGYGLSNGKPSEKNLYADIDAAWHALRTRYGISPENIILYGQSIGTVPTVDLATRYEVGAVVLHSPLMSGMRVAFRSTKRTWFFDAFANIDKVPKVTSPVLVIHGTSDDVIDFSHGQAIYERCPRAVEPLWIDGAGHNDVELYNQYYERLKQFVSIELQSPPTGEKAPVLPCDKESSFASVDDVVLARKLPFASLADSQEIYFKQISKKNRSKNGDPCLDGRTKKPNVEADLKNPMQKSYSTTTVEKEQGKAELGSANSCHDVRTNNTGLSTKKLASLSKYYKYVDGKLKPIPSFSNASAGAKKGSTDLKDTHSNVKSDKKNPLSQFYYNGVESAFGSHCPPKNCKQRLRTSIVEGITKGKKIDEKEDRNRSAKYREPAAKKFLWSGNFHPLRNLGARTSLTVEPDKITITPSKYSPCASRLAASSKILSNDLGANSDSPLHVARSRSPSRVDVQTTDNNTSKNVERTSMQASLSLNIQQFIKTRCAPRSKSVDDSCVTSLTSEATTLSYSPTSTEVLSLGEVGQQTSSAEGSASYSEVKEKLVTECSDKVQRASLETKC</sequence>
<evidence type="ECO:0000256" key="6">
    <source>
        <dbReference type="ARBA" id="ARBA00023139"/>
    </source>
</evidence>
<evidence type="ECO:0000256" key="4">
    <source>
        <dbReference type="ARBA" id="ARBA00022801"/>
    </source>
</evidence>
<comment type="caution">
    <text evidence="12">The sequence shown here is derived from an EMBL/GenBank/DDBJ whole genome shotgun (WGS) entry which is preliminary data.</text>
</comment>
<dbReference type="EMBL" id="JACSDZ010000017">
    <property type="protein sequence ID" value="KAF7384568.1"/>
    <property type="molecule type" value="Genomic_DNA"/>
</dbReference>
<name>A0A834J9S3_VESGE</name>
<comment type="catalytic activity">
    <reaction evidence="10">
        <text>S-hexadecanoyl-L-cysteinyl-[protein] + H2O = L-cysteinyl-[protein] + hexadecanoate + H(+)</text>
        <dbReference type="Rhea" id="RHEA:19233"/>
        <dbReference type="Rhea" id="RHEA-COMP:10131"/>
        <dbReference type="Rhea" id="RHEA-COMP:11032"/>
        <dbReference type="ChEBI" id="CHEBI:7896"/>
        <dbReference type="ChEBI" id="CHEBI:15377"/>
        <dbReference type="ChEBI" id="CHEBI:15378"/>
        <dbReference type="ChEBI" id="CHEBI:29950"/>
        <dbReference type="ChEBI" id="CHEBI:74151"/>
        <dbReference type="EC" id="3.1.2.22"/>
    </reaction>
</comment>
<keyword evidence="4" id="KW-0378">Hydrolase</keyword>
<comment type="subcellular location">
    <subcellularLocation>
        <location evidence="1">Cell membrane</location>
    </subcellularLocation>
    <subcellularLocation>
        <location evidence="9">Endomembrane system</location>
        <topology evidence="9">Lipid-anchor</topology>
        <orientation evidence="9">Cytoplasmic side</orientation>
    </subcellularLocation>
</comment>
<evidence type="ECO:0000256" key="9">
    <source>
        <dbReference type="ARBA" id="ARBA00046278"/>
    </source>
</evidence>
<dbReference type="Proteomes" id="UP000617340">
    <property type="component" value="Unassembled WGS sequence"/>
</dbReference>
<dbReference type="AlphaFoldDB" id="A0A834J9S3"/>
<evidence type="ECO:0000256" key="2">
    <source>
        <dbReference type="ARBA" id="ARBA00012423"/>
    </source>
</evidence>
<keyword evidence="3" id="KW-1003">Cell membrane</keyword>
<keyword evidence="5" id="KW-0472">Membrane</keyword>
<evidence type="ECO:0000313" key="13">
    <source>
        <dbReference type="Proteomes" id="UP000617340"/>
    </source>
</evidence>
<keyword evidence="13" id="KW-1185">Reference proteome</keyword>